<dbReference type="HOGENOM" id="CLU_003827_19_0_4"/>
<proteinExistence type="predicted"/>
<reference evidence="15 16" key="2">
    <citation type="journal article" date="2012" name="Stand. Genomic Sci.">
        <title>Complete genome sequence of Thauera aminoaromatica strain MZ1T.</title>
        <authorList>
            <person name="Jiang K."/>
            <person name="Sanseverino J."/>
            <person name="Chauhan A."/>
            <person name="Lucas S."/>
            <person name="Copeland A."/>
            <person name="Lapidus A."/>
            <person name="Del Rio T.G."/>
            <person name="Dalin E."/>
            <person name="Tice H."/>
            <person name="Bruce D."/>
            <person name="Goodwin L."/>
            <person name="Pitluck S."/>
            <person name="Sims D."/>
            <person name="Brettin T."/>
            <person name="Detter J.C."/>
            <person name="Han C."/>
            <person name="Chang Y.J."/>
            <person name="Larimer F."/>
            <person name="Land M."/>
            <person name="Hauser L."/>
            <person name="Kyrpides N.C."/>
            <person name="Mikhailova N."/>
            <person name="Moser S."/>
            <person name="Jegier P."/>
            <person name="Close D."/>
            <person name="Debruyn J.M."/>
            <person name="Wang Y."/>
            <person name="Layton A.C."/>
            <person name="Allen M.S."/>
            <person name="Sayler G.S."/>
        </authorList>
    </citation>
    <scope>NUCLEOTIDE SEQUENCE [LARGE SCALE GENOMIC DNA]</scope>
    <source>
        <strain evidence="15 16">MZ1T</strain>
    </source>
</reference>
<reference evidence="16" key="1">
    <citation type="submission" date="2009-05" db="EMBL/GenBank/DDBJ databases">
        <title>Complete sequence of chromosome of Thauera sp. MZ1T.</title>
        <authorList>
            <consortium name="US DOE Joint Genome Institute"/>
            <person name="Lucas S."/>
            <person name="Copeland A."/>
            <person name="Lapidus A."/>
            <person name="Glavina del Rio T."/>
            <person name="Dalin E."/>
            <person name="Tice H."/>
            <person name="Bruce D."/>
            <person name="Goodwin L."/>
            <person name="Pitluck S."/>
            <person name="Sims D."/>
            <person name="Brettin T."/>
            <person name="Detter J.C."/>
            <person name="Han C."/>
            <person name="Larimer F."/>
            <person name="Land M."/>
            <person name="Hauser L."/>
            <person name="Kyrpides N."/>
            <person name="Mikhailova N."/>
            <person name="Sayler G.S."/>
        </authorList>
    </citation>
    <scope>NUCLEOTIDE SEQUENCE [LARGE SCALE GENOMIC DNA]</scope>
    <source>
        <strain evidence="16">MZ1T</strain>
    </source>
</reference>
<feature type="transmembrane region" description="Helical" evidence="13">
    <location>
        <begin position="191"/>
        <end position="209"/>
    </location>
</feature>
<evidence type="ECO:0000256" key="11">
    <source>
        <dbReference type="ARBA" id="ARBA00023014"/>
    </source>
</evidence>
<accession>C4ZMG0</accession>
<dbReference type="GO" id="GO:0050660">
    <property type="term" value="F:flavin adenine dinucleotide binding"/>
    <property type="evidence" value="ECO:0007669"/>
    <property type="project" value="TreeGrafter"/>
</dbReference>
<dbReference type="OrthoDB" id="9796486at2"/>
<dbReference type="InterPro" id="IPR013130">
    <property type="entry name" value="Fe3_Rdtase_TM_dom"/>
</dbReference>
<keyword evidence="16" id="KW-1185">Reference proteome</keyword>
<keyword evidence="6" id="KW-0479">Metal-binding</keyword>
<evidence type="ECO:0000256" key="12">
    <source>
        <dbReference type="ARBA" id="ARBA00023136"/>
    </source>
</evidence>
<dbReference type="InterPro" id="IPR039261">
    <property type="entry name" value="FNR_nucleotide-bd"/>
</dbReference>
<comment type="cofactor">
    <cofactor evidence="1">
        <name>FAD</name>
        <dbReference type="ChEBI" id="CHEBI:57692"/>
    </cofactor>
</comment>
<dbReference type="GO" id="GO:0016491">
    <property type="term" value="F:oxidoreductase activity"/>
    <property type="evidence" value="ECO:0007669"/>
    <property type="project" value="UniProtKB-KW"/>
</dbReference>
<evidence type="ECO:0000256" key="1">
    <source>
        <dbReference type="ARBA" id="ARBA00001974"/>
    </source>
</evidence>
<dbReference type="Proteomes" id="UP000002186">
    <property type="component" value="Chromosome"/>
</dbReference>
<evidence type="ECO:0000256" key="2">
    <source>
        <dbReference type="ARBA" id="ARBA00004141"/>
    </source>
</evidence>
<dbReference type="Gene3D" id="3.40.50.80">
    <property type="entry name" value="Nucleotide-binding domain of ferredoxin-NADP reductase (FNR) module"/>
    <property type="match status" value="1"/>
</dbReference>
<keyword evidence="7" id="KW-0274">FAD</keyword>
<keyword evidence="9" id="KW-0560">Oxidoreductase</keyword>
<dbReference type="eggNOG" id="COG4097">
    <property type="taxonomic scope" value="Bacteria"/>
</dbReference>
<keyword evidence="5" id="KW-0001">2Fe-2S</keyword>
<evidence type="ECO:0000256" key="13">
    <source>
        <dbReference type="SAM" id="Phobius"/>
    </source>
</evidence>
<dbReference type="GO" id="GO:0046872">
    <property type="term" value="F:metal ion binding"/>
    <property type="evidence" value="ECO:0007669"/>
    <property type="project" value="UniProtKB-KW"/>
</dbReference>
<evidence type="ECO:0000256" key="9">
    <source>
        <dbReference type="ARBA" id="ARBA00023002"/>
    </source>
</evidence>
<feature type="transmembrane region" description="Helical" evidence="13">
    <location>
        <begin position="41"/>
        <end position="59"/>
    </location>
</feature>
<evidence type="ECO:0000256" key="5">
    <source>
        <dbReference type="ARBA" id="ARBA00022714"/>
    </source>
</evidence>
<dbReference type="InterPro" id="IPR017938">
    <property type="entry name" value="Riboflavin_synthase-like_b-brl"/>
</dbReference>
<keyword evidence="12 13" id="KW-0472">Membrane</keyword>
<keyword evidence="10" id="KW-0408">Iron</keyword>
<dbReference type="Gene3D" id="2.40.30.10">
    <property type="entry name" value="Translation factors"/>
    <property type="match status" value="1"/>
</dbReference>
<dbReference type="CDD" id="cd06198">
    <property type="entry name" value="FNR_like_3"/>
    <property type="match status" value="1"/>
</dbReference>
<evidence type="ECO:0000256" key="8">
    <source>
        <dbReference type="ARBA" id="ARBA00022989"/>
    </source>
</evidence>
<dbReference type="InterPro" id="IPR013112">
    <property type="entry name" value="FAD-bd_8"/>
</dbReference>
<feature type="transmembrane region" description="Helical" evidence="13">
    <location>
        <begin position="136"/>
        <end position="155"/>
    </location>
</feature>
<name>C4ZMG0_THASP</name>
<comment type="subcellular location">
    <subcellularLocation>
        <location evidence="2">Membrane</location>
        <topology evidence="2">Multi-pass membrane protein</topology>
    </subcellularLocation>
</comment>
<dbReference type="InterPro" id="IPR017927">
    <property type="entry name" value="FAD-bd_FR_type"/>
</dbReference>
<organism evidence="15 16">
    <name type="scientific">Thauera aminoaromatica</name>
    <dbReference type="NCBI Taxonomy" id="164330"/>
    <lineage>
        <taxon>Bacteria</taxon>
        <taxon>Pseudomonadati</taxon>
        <taxon>Pseudomonadota</taxon>
        <taxon>Betaproteobacteria</taxon>
        <taxon>Rhodocyclales</taxon>
        <taxon>Zoogloeaceae</taxon>
        <taxon>Thauera</taxon>
    </lineage>
</organism>
<dbReference type="PROSITE" id="PS51384">
    <property type="entry name" value="FAD_FR"/>
    <property type="match status" value="1"/>
</dbReference>
<protein>
    <submittedName>
        <fullName evidence="15">Ferric reductase domain protein protein transmembrane component domain protein</fullName>
    </submittedName>
</protein>
<dbReference type="PANTHER" id="PTHR47354:SF8">
    <property type="entry name" value="1,2-PHENYLACETYL-COA EPOXIDASE, SUBUNIT E"/>
    <property type="match status" value="1"/>
</dbReference>
<dbReference type="SUPFAM" id="SSF52343">
    <property type="entry name" value="Ferredoxin reductase-like, C-terminal NADP-linked domain"/>
    <property type="match status" value="1"/>
</dbReference>
<gene>
    <name evidence="15" type="ordered locus">Tmz1t_1923</name>
</gene>
<dbReference type="InterPro" id="IPR050415">
    <property type="entry name" value="MRET"/>
</dbReference>
<dbReference type="EMBL" id="CP001281">
    <property type="protein sequence ID" value="ACK54674.1"/>
    <property type="molecule type" value="Genomic_DNA"/>
</dbReference>
<dbReference type="KEGG" id="tmz:Tmz1t_1923"/>
<dbReference type="SUPFAM" id="SSF63380">
    <property type="entry name" value="Riboflavin synthase domain-like"/>
    <property type="match status" value="1"/>
</dbReference>
<dbReference type="GO" id="GO:0016020">
    <property type="term" value="C:membrane"/>
    <property type="evidence" value="ECO:0007669"/>
    <property type="project" value="UniProtKB-SubCell"/>
</dbReference>
<dbReference type="Pfam" id="PF08022">
    <property type="entry name" value="FAD_binding_8"/>
    <property type="match status" value="1"/>
</dbReference>
<keyword evidence="4 13" id="KW-0812">Transmembrane</keyword>
<evidence type="ECO:0000256" key="3">
    <source>
        <dbReference type="ARBA" id="ARBA00022630"/>
    </source>
</evidence>
<evidence type="ECO:0000313" key="16">
    <source>
        <dbReference type="Proteomes" id="UP000002186"/>
    </source>
</evidence>
<keyword evidence="8 13" id="KW-1133">Transmembrane helix</keyword>
<evidence type="ECO:0000256" key="6">
    <source>
        <dbReference type="ARBA" id="ARBA00022723"/>
    </source>
</evidence>
<evidence type="ECO:0000256" key="10">
    <source>
        <dbReference type="ARBA" id="ARBA00023004"/>
    </source>
</evidence>
<evidence type="ECO:0000256" key="4">
    <source>
        <dbReference type="ARBA" id="ARBA00022692"/>
    </source>
</evidence>
<feature type="transmembrane region" description="Helical" evidence="13">
    <location>
        <begin position="79"/>
        <end position="97"/>
    </location>
</feature>
<dbReference type="GO" id="GO:0051537">
    <property type="term" value="F:2 iron, 2 sulfur cluster binding"/>
    <property type="evidence" value="ECO:0007669"/>
    <property type="project" value="UniProtKB-KW"/>
</dbReference>
<keyword evidence="11" id="KW-0411">Iron-sulfur</keyword>
<feature type="transmembrane region" description="Helical" evidence="13">
    <location>
        <begin position="167"/>
        <end position="185"/>
    </location>
</feature>
<dbReference type="SFLD" id="SFLDS00052">
    <property type="entry name" value="Ferric_Reductase_Domain"/>
    <property type="match status" value="1"/>
</dbReference>
<dbReference type="AlphaFoldDB" id="C4ZMG0"/>
<evidence type="ECO:0000256" key="7">
    <source>
        <dbReference type="ARBA" id="ARBA00022827"/>
    </source>
</evidence>
<sequence length="442" mass="48425">MKRFLSAFIALVGLAWGVEMLSATGAVASAPGNPWAVREHALTLTGLGSFALMSLAMVLATRPARLERFFGGMDRIYRVHKWAGILAVGFAVLHWLVELSDDLIKTLWGREGRLPKDHGGGLLEAMRDVAEELGEFAIYALLAMLVLTLWKRLPFRIWRYVHKGMPVLYLALAFHAAFLAPLDYWTQPVGVLLAGLIAAGSVASVRVLAGRIGQDRRVGGVVESVRDAGAGVTEVVCRLDEGWRGHRPGQFAFATFDRLEGAHPFTIAGADRGDRRVRFQIKALGDYTRGLAQRLQPGRPMQVEGPYGCFDLPQSLDGREQIWIAGGIGVTPFLAWLEALQARPEQAPDVDFYYSVREHATDPFVARLQALCANLPAVRLHVISGARNERLTAATLRDRPRAGAAPEIWFCGPRGLATSLRKGLRGLGMGGASFHQEAFEMR</sequence>
<dbReference type="PANTHER" id="PTHR47354">
    <property type="entry name" value="NADH OXIDOREDUCTASE HCR"/>
    <property type="match status" value="1"/>
</dbReference>
<keyword evidence="3" id="KW-0285">Flavoprotein</keyword>
<evidence type="ECO:0000259" key="14">
    <source>
        <dbReference type="PROSITE" id="PS51384"/>
    </source>
</evidence>
<evidence type="ECO:0000313" key="15">
    <source>
        <dbReference type="EMBL" id="ACK54674.1"/>
    </source>
</evidence>
<dbReference type="RefSeq" id="WP_012585254.1">
    <property type="nucleotide sequence ID" value="NC_011662.2"/>
</dbReference>
<feature type="domain" description="FAD-binding FR-type" evidence="14">
    <location>
        <begin position="215"/>
        <end position="313"/>
    </location>
</feature>
<dbReference type="Pfam" id="PF01794">
    <property type="entry name" value="Ferric_reduct"/>
    <property type="match status" value="1"/>
</dbReference>
<dbReference type="STRING" id="85643.Tmz1t_1923"/>